<evidence type="ECO:0000313" key="15">
    <source>
        <dbReference type="Proteomes" id="UP000321172"/>
    </source>
</evidence>
<keyword evidence="8" id="KW-0472">Membrane</keyword>
<dbReference type="KEGG" id="ngf:FRF71_09400"/>
<dbReference type="EMBL" id="CP042345">
    <property type="protein sequence ID" value="QEA16333.1"/>
    <property type="molecule type" value="Genomic_DNA"/>
</dbReference>
<evidence type="ECO:0000256" key="8">
    <source>
        <dbReference type="ARBA" id="ARBA00023136"/>
    </source>
</evidence>
<dbReference type="Proteomes" id="UP000321172">
    <property type="component" value="Chromosome"/>
</dbReference>
<dbReference type="PANTHER" id="PTHR30534:SF0">
    <property type="entry name" value="FLAGELLAR MOTOR SWITCH PROTEIN FLIG"/>
    <property type="match status" value="1"/>
</dbReference>
<protein>
    <recommendedName>
        <fullName evidence="4">Flagellar motor switch protein FliG</fullName>
    </recommendedName>
</protein>
<dbReference type="RefSeq" id="WP_147090414.1">
    <property type="nucleotide sequence ID" value="NZ_BAABJD010000006.1"/>
</dbReference>
<keyword evidence="6" id="KW-0145">Chemotaxis</keyword>
<evidence type="ECO:0000259" key="13">
    <source>
        <dbReference type="Pfam" id="PF14842"/>
    </source>
</evidence>
<evidence type="ECO:0000256" key="9">
    <source>
        <dbReference type="ARBA" id="ARBA00023143"/>
    </source>
</evidence>
<keyword evidence="5" id="KW-1003">Cell membrane</keyword>
<comment type="function">
    <text evidence="10">FliG is one of three proteins (FliG, FliN, FliM) that forms the rotor-mounted switch complex (C ring), located at the base of the basal body. This complex interacts with the CheY and CheZ chemotaxis proteins, in addition to contacting components of the motor that determine the direction of flagellar rotation.</text>
</comment>
<dbReference type="Pfam" id="PF01706">
    <property type="entry name" value="FliG_C"/>
    <property type="match status" value="1"/>
</dbReference>
<accession>A0A5B8S4M8</accession>
<dbReference type="InterPro" id="IPR000090">
    <property type="entry name" value="Flg_Motor_Flig"/>
</dbReference>
<evidence type="ECO:0000256" key="5">
    <source>
        <dbReference type="ARBA" id="ARBA00022475"/>
    </source>
</evidence>
<organism evidence="14 15">
    <name type="scientific">Novosphingobium ginsenosidimutans</name>
    <dbReference type="NCBI Taxonomy" id="1176536"/>
    <lineage>
        <taxon>Bacteria</taxon>
        <taxon>Pseudomonadati</taxon>
        <taxon>Pseudomonadota</taxon>
        <taxon>Alphaproteobacteria</taxon>
        <taxon>Sphingomonadales</taxon>
        <taxon>Sphingomonadaceae</taxon>
        <taxon>Novosphingobium</taxon>
    </lineage>
</organism>
<dbReference type="Gene3D" id="1.10.220.30">
    <property type="match status" value="3"/>
</dbReference>
<sequence length="337" mass="36036">MTAATLSDAERAAVLVMLLDEGKAASILGRLDPQELQVLGEKMCALGDIGPDLIRDSIAGFVSQADRPGIGSEDRPWRVRSLLSEAVGPAKAENLMQRIMPEGDTAGPAIELARWLNADALIPLVEHEHPQAIAVLLLQLEPEVAAEVLRALPPGIQPQVMHRVASMGPVSAEAIQLLDSLLQARISASHGPAALTMGGPREAADIINNAGKAAEKRIMPELTRIDKALARTIEGEMFKFEHLFVLDPQAMGALLREVESEVLIDALKGVEEPQREVFFRAMSSRAADGVRDEIAARGRLKLAEVQEAQRAVVAAARRLAADGVIQFGAGGGDDEYV</sequence>
<gene>
    <name evidence="14" type="ORF">FRF71_09400</name>
</gene>
<evidence type="ECO:0000256" key="3">
    <source>
        <dbReference type="ARBA" id="ARBA00010299"/>
    </source>
</evidence>
<proteinExistence type="inferred from homology"/>
<feature type="domain" description="Flagellar motor switch protein FliG C-terminal" evidence="11">
    <location>
        <begin position="222"/>
        <end position="326"/>
    </location>
</feature>
<evidence type="ECO:0000256" key="10">
    <source>
        <dbReference type="ARBA" id="ARBA00025598"/>
    </source>
</evidence>
<dbReference type="InterPro" id="IPR032779">
    <property type="entry name" value="FliG_M"/>
</dbReference>
<keyword evidence="14" id="KW-0282">Flagellum</keyword>
<dbReference type="InterPro" id="IPR028263">
    <property type="entry name" value="FliG_N"/>
</dbReference>
<dbReference type="Pfam" id="PF14841">
    <property type="entry name" value="FliG_M"/>
    <property type="match status" value="1"/>
</dbReference>
<evidence type="ECO:0000259" key="11">
    <source>
        <dbReference type="Pfam" id="PF01706"/>
    </source>
</evidence>
<dbReference type="OrthoDB" id="9780302at2"/>
<keyword evidence="15" id="KW-1185">Reference proteome</keyword>
<feature type="domain" description="Flagellar motor switch protein FliG middle" evidence="12">
    <location>
        <begin position="119"/>
        <end position="189"/>
    </location>
</feature>
<dbReference type="PRINTS" id="PR00954">
    <property type="entry name" value="FLGMOTORFLIG"/>
</dbReference>
<evidence type="ECO:0000256" key="6">
    <source>
        <dbReference type="ARBA" id="ARBA00022500"/>
    </source>
</evidence>
<dbReference type="AlphaFoldDB" id="A0A5B8S4M8"/>
<keyword evidence="9" id="KW-0975">Bacterial flagellum</keyword>
<evidence type="ECO:0000256" key="7">
    <source>
        <dbReference type="ARBA" id="ARBA00022779"/>
    </source>
</evidence>
<reference evidence="14 15" key="1">
    <citation type="journal article" date="2013" name="J. Microbiol. Biotechnol.">
        <title>Novosphingobium ginsenosidimutans sp. nov., with the ability to convert ginsenoside.</title>
        <authorList>
            <person name="Kim J.K."/>
            <person name="He D."/>
            <person name="Liu Q.M."/>
            <person name="Park H.Y."/>
            <person name="Jung M.S."/>
            <person name="Yoon M.H."/>
            <person name="Kim S.C."/>
            <person name="Im W.T."/>
        </authorList>
    </citation>
    <scope>NUCLEOTIDE SEQUENCE [LARGE SCALE GENOMIC DNA]</scope>
    <source>
        <strain evidence="14 15">FW-6</strain>
    </source>
</reference>
<dbReference type="InterPro" id="IPR023087">
    <property type="entry name" value="Flg_Motor_Flig_C"/>
</dbReference>
<dbReference type="GO" id="GO:0005886">
    <property type="term" value="C:plasma membrane"/>
    <property type="evidence" value="ECO:0007669"/>
    <property type="project" value="UniProtKB-SubCell"/>
</dbReference>
<evidence type="ECO:0000259" key="12">
    <source>
        <dbReference type="Pfam" id="PF14841"/>
    </source>
</evidence>
<dbReference type="SUPFAM" id="SSF48029">
    <property type="entry name" value="FliG"/>
    <property type="match status" value="2"/>
</dbReference>
<evidence type="ECO:0000256" key="2">
    <source>
        <dbReference type="ARBA" id="ARBA00004413"/>
    </source>
</evidence>
<keyword evidence="7" id="KW-0283">Flagellar rotation</keyword>
<dbReference type="GO" id="GO:0071973">
    <property type="term" value="P:bacterial-type flagellum-dependent cell motility"/>
    <property type="evidence" value="ECO:0007669"/>
    <property type="project" value="InterPro"/>
</dbReference>
<keyword evidence="14" id="KW-0969">Cilium</keyword>
<dbReference type="GO" id="GO:0009425">
    <property type="term" value="C:bacterial-type flagellum basal body"/>
    <property type="evidence" value="ECO:0007669"/>
    <property type="project" value="UniProtKB-SubCell"/>
</dbReference>
<evidence type="ECO:0000313" key="14">
    <source>
        <dbReference type="EMBL" id="QEA16333.1"/>
    </source>
</evidence>
<feature type="domain" description="Flagellar motor switch protein FliG N-terminal" evidence="13">
    <location>
        <begin position="6"/>
        <end position="104"/>
    </location>
</feature>
<dbReference type="GO" id="GO:0003774">
    <property type="term" value="F:cytoskeletal motor activity"/>
    <property type="evidence" value="ECO:0007669"/>
    <property type="project" value="InterPro"/>
</dbReference>
<dbReference type="Pfam" id="PF14842">
    <property type="entry name" value="FliG_N"/>
    <property type="match status" value="1"/>
</dbReference>
<evidence type="ECO:0000256" key="4">
    <source>
        <dbReference type="ARBA" id="ARBA00021870"/>
    </source>
</evidence>
<keyword evidence="14" id="KW-0966">Cell projection</keyword>
<name>A0A5B8S4M8_9SPHN</name>
<dbReference type="InterPro" id="IPR011002">
    <property type="entry name" value="FliG_a-hlx"/>
</dbReference>
<evidence type="ECO:0000256" key="1">
    <source>
        <dbReference type="ARBA" id="ARBA00004117"/>
    </source>
</evidence>
<comment type="similarity">
    <text evidence="3">Belongs to the FliG family.</text>
</comment>
<dbReference type="PANTHER" id="PTHR30534">
    <property type="entry name" value="FLAGELLAR MOTOR SWITCH PROTEIN FLIG"/>
    <property type="match status" value="1"/>
</dbReference>
<comment type="subcellular location">
    <subcellularLocation>
        <location evidence="1">Bacterial flagellum basal body</location>
    </subcellularLocation>
    <subcellularLocation>
        <location evidence="2">Cell membrane</location>
        <topology evidence="2">Peripheral membrane protein</topology>
        <orientation evidence="2">Cytoplasmic side</orientation>
    </subcellularLocation>
</comment>
<dbReference type="GO" id="GO:0006935">
    <property type="term" value="P:chemotaxis"/>
    <property type="evidence" value="ECO:0007669"/>
    <property type="project" value="UniProtKB-KW"/>
</dbReference>